<dbReference type="KEGG" id="scq:SCULI_v1c05150"/>
<dbReference type="HOGENOM" id="CLU_1561911_0_0_14"/>
<reference evidence="1 2" key="1">
    <citation type="journal article" date="2014" name="Genome Biol. Evol.">
        <title>Molecular evolution of the substrate utilization strategies and putative virulence factors in mosquito-associated Spiroplasma species.</title>
        <authorList>
            <person name="Chang T.H."/>
            <person name="Lo W.S."/>
            <person name="Ku C."/>
            <person name="Chen L.L."/>
            <person name="Kuo C.H."/>
        </authorList>
    </citation>
    <scope>NUCLEOTIDE SEQUENCE [LARGE SCALE GENOMIC DNA]</scope>
    <source>
        <strain evidence="1">AES-1</strain>
    </source>
</reference>
<sequence length="171" mass="20526">MKIQILGYRLSGKTQLAKYLSKKLSIKYIDTNQYLNVELEQRYQKYFQDIQNFDSYIVDGWTTQWMQSGFYNVDYVFVLMLDKNEIIQRANQIEMQQDHLFEMKIIKRKDYSTEELEYIRSDKCFLEMESELQLIVNSSKSNVILLDGSNSLKQNYFKVIDSLNFKKGRKK</sequence>
<dbReference type="PANTHER" id="PTHR37816">
    <property type="entry name" value="YALI0E33011P"/>
    <property type="match status" value="1"/>
</dbReference>
<proteinExistence type="predicted"/>
<dbReference type="AlphaFoldDB" id="W6A799"/>
<dbReference type="PANTHER" id="PTHR37816:SF2">
    <property type="entry name" value="DNA TOPOLOGY MODULATION PROTEIN FLAR-RELATED PROTEIN"/>
    <property type="match status" value="1"/>
</dbReference>
<dbReference type="EMBL" id="CP006681">
    <property type="protein sequence ID" value="AHI52856.1"/>
    <property type="molecule type" value="Genomic_DNA"/>
</dbReference>
<dbReference type="OrthoDB" id="1201990at2"/>
<protein>
    <recommendedName>
        <fullName evidence="3">Shikimate kinase</fullName>
    </recommendedName>
</protein>
<dbReference type="InterPro" id="IPR052922">
    <property type="entry name" value="Cytidylate_Kinase-2"/>
</dbReference>
<gene>
    <name evidence="1" type="ORF">SCULI_v1c05150</name>
</gene>
<dbReference type="InterPro" id="IPR027417">
    <property type="entry name" value="P-loop_NTPase"/>
</dbReference>
<organism evidence="1 2">
    <name type="scientific">Spiroplasma culicicola AES-1</name>
    <dbReference type="NCBI Taxonomy" id="1276246"/>
    <lineage>
        <taxon>Bacteria</taxon>
        <taxon>Bacillati</taxon>
        <taxon>Mycoplasmatota</taxon>
        <taxon>Mollicutes</taxon>
        <taxon>Entomoplasmatales</taxon>
        <taxon>Spiroplasmataceae</taxon>
        <taxon>Spiroplasma</taxon>
    </lineage>
</organism>
<dbReference type="RefSeq" id="WP_025363092.1">
    <property type="nucleotide sequence ID" value="NZ_CP006681.1"/>
</dbReference>
<dbReference type="Proteomes" id="UP000019267">
    <property type="component" value="Chromosome"/>
</dbReference>
<evidence type="ECO:0000313" key="2">
    <source>
        <dbReference type="Proteomes" id="UP000019267"/>
    </source>
</evidence>
<dbReference type="STRING" id="1276246.SCULI_v1c05150"/>
<dbReference type="eggNOG" id="COG0563">
    <property type="taxonomic scope" value="Bacteria"/>
</dbReference>
<accession>W6A799</accession>
<dbReference type="PATRIC" id="fig|1276246.3.peg.513"/>
<evidence type="ECO:0000313" key="1">
    <source>
        <dbReference type="EMBL" id="AHI52856.1"/>
    </source>
</evidence>
<keyword evidence="2" id="KW-1185">Reference proteome</keyword>
<dbReference type="SUPFAM" id="SSF52540">
    <property type="entry name" value="P-loop containing nucleoside triphosphate hydrolases"/>
    <property type="match status" value="1"/>
</dbReference>
<dbReference type="Gene3D" id="3.40.50.300">
    <property type="entry name" value="P-loop containing nucleotide triphosphate hydrolases"/>
    <property type="match status" value="1"/>
</dbReference>
<name>W6A799_9MOLU</name>
<evidence type="ECO:0008006" key="3">
    <source>
        <dbReference type="Google" id="ProtNLM"/>
    </source>
</evidence>